<evidence type="ECO:0000259" key="4">
    <source>
        <dbReference type="PROSITE" id="PS50995"/>
    </source>
</evidence>
<dbReference type="PANTHER" id="PTHR33164:SF99">
    <property type="entry name" value="MARR FAMILY REGULATORY PROTEIN"/>
    <property type="match status" value="1"/>
</dbReference>
<dbReference type="EMBL" id="SNXK01000020">
    <property type="protein sequence ID" value="TDP27878.1"/>
    <property type="molecule type" value="Genomic_DNA"/>
</dbReference>
<keyword evidence="2" id="KW-0238">DNA-binding</keyword>
<feature type="domain" description="HTH marR-type" evidence="4">
    <location>
        <begin position="3"/>
        <end position="137"/>
    </location>
</feature>
<dbReference type="PANTHER" id="PTHR33164">
    <property type="entry name" value="TRANSCRIPTIONAL REGULATOR, MARR FAMILY"/>
    <property type="match status" value="1"/>
</dbReference>
<evidence type="ECO:0000256" key="1">
    <source>
        <dbReference type="ARBA" id="ARBA00023015"/>
    </source>
</evidence>
<reference evidence="5 6" key="1">
    <citation type="submission" date="2019-03" db="EMBL/GenBank/DDBJ databases">
        <title>Genomic Encyclopedia of Type Strains, Phase IV (KMG-IV): sequencing the most valuable type-strain genomes for metagenomic binning, comparative biology and taxonomic classification.</title>
        <authorList>
            <person name="Goeker M."/>
        </authorList>
    </citation>
    <scope>NUCLEOTIDE SEQUENCE [LARGE SCALE GENOMIC DNA]</scope>
    <source>
        <strain evidence="5 6">DSM 44496</strain>
    </source>
</reference>
<evidence type="ECO:0000313" key="6">
    <source>
        <dbReference type="Proteomes" id="UP000295087"/>
    </source>
</evidence>
<dbReference type="GO" id="GO:0003700">
    <property type="term" value="F:DNA-binding transcription factor activity"/>
    <property type="evidence" value="ECO:0007669"/>
    <property type="project" value="InterPro"/>
</dbReference>
<evidence type="ECO:0000256" key="2">
    <source>
        <dbReference type="ARBA" id="ARBA00023125"/>
    </source>
</evidence>
<organism evidence="5 6">
    <name type="scientific">Nocardia ignorata</name>
    <dbReference type="NCBI Taxonomy" id="145285"/>
    <lineage>
        <taxon>Bacteria</taxon>
        <taxon>Bacillati</taxon>
        <taxon>Actinomycetota</taxon>
        <taxon>Actinomycetes</taxon>
        <taxon>Mycobacteriales</taxon>
        <taxon>Nocardiaceae</taxon>
        <taxon>Nocardia</taxon>
    </lineage>
</organism>
<evidence type="ECO:0000313" key="5">
    <source>
        <dbReference type="EMBL" id="TDP27878.1"/>
    </source>
</evidence>
<keyword evidence="3" id="KW-0804">Transcription</keyword>
<dbReference type="InterPro" id="IPR036388">
    <property type="entry name" value="WH-like_DNA-bd_sf"/>
</dbReference>
<dbReference type="InterPro" id="IPR036390">
    <property type="entry name" value="WH_DNA-bd_sf"/>
</dbReference>
<dbReference type="SMART" id="SM00347">
    <property type="entry name" value="HTH_MARR"/>
    <property type="match status" value="1"/>
</dbReference>
<dbReference type="AlphaFoldDB" id="A0A4R6NYV0"/>
<dbReference type="Proteomes" id="UP000295087">
    <property type="component" value="Unassembled WGS sequence"/>
</dbReference>
<protein>
    <submittedName>
        <fullName evidence="5">MarR family transcriptional regulator</fullName>
    </submittedName>
</protein>
<dbReference type="PROSITE" id="PS50995">
    <property type="entry name" value="HTH_MARR_2"/>
    <property type="match status" value="1"/>
</dbReference>
<sequence>MSRSTLLKLLVQATDAYERELDNALRATLGTELRPAHYAVFRYLAPNGSRVTALAESAGMTQQSMGELVAHLERCGYVERIADPADKRARLIVPTAKGRDALAVAAREIRRIEAAVAGELGADALGDVRAALARIPGAVASLSAVGDR</sequence>
<name>A0A4R6NYV0_NOCIG</name>
<dbReference type="Gene3D" id="1.10.10.10">
    <property type="entry name" value="Winged helix-like DNA-binding domain superfamily/Winged helix DNA-binding domain"/>
    <property type="match status" value="1"/>
</dbReference>
<accession>A0A4R6NYV0</accession>
<dbReference type="InterPro" id="IPR039422">
    <property type="entry name" value="MarR/SlyA-like"/>
</dbReference>
<keyword evidence="6" id="KW-1185">Reference proteome</keyword>
<gene>
    <name evidence="5" type="ORF">DFR75_1204</name>
</gene>
<dbReference type="SUPFAM" id="SSF46785">
    <property type="entry name" value="Winged helix' DNA-binding domain"/>
    <property type="match status" value="1"/>
</dbReference>
<comment type="caution">
    <text evidence="5">The sequence shown here is derived from an EMBL/GenBank/DDBJ whole genome shotgun (WGS) entry which is preliminary data.</text>
</comment>
<dbReference type="InterPro" id="IPR023187">
    <property type="entry name" value="Tscrpt_reg_MarR-type_CS"/>
</dbReference>
<keyword evidence="1" id="KW-0805">Transcription regulation</keyword>
<dbReference type="GO" id="GO:0006950">
    <property type="term" value="P:response to stress"/>
    <property type="evidence" value="ECO:0007669"/>
    <property type="project" value="TreeGrafter"/>
</dbReference>
<evidence type="ECO:0000256" key="3">
    <source>
        <dbReference type="ARBA" id="ARBA00023163"/>
    </source>
</evidence>
<dbReference type="Pfam" id="PF12802">
    <property type="entry name" value="MarR_2"/>
    <property type="match status" value="1"/>
</dbReference>
<dbReference type="PROSITE" id="PS01117">
    <property type="entry name" value="HTH_MARR_1"/>
    <property type="match status" value="1"/>
</dbReference>
<dbReference type="RefSeq" id="WP_067498812.1">
    <property type="nucleotide sequence ID" value="NZ_JBHXPO010000011.1"/>
</dbReference>
<dbReference type="InterPro" id="IPR000835">
    <property type="entry name" value="HTH_MarR-typ"/>
</dbReference>
<dbReference type="GO" id="GO:0003677">
    <property type="term" value="F:DNA binding"/>
    <property type="evidence" value="ECO:0007669"/>
    <property type="project" value="UniProtKB-KW"/>
</dbReference>
<proteinExistence type="predicted"/>